<keyword evidence="2" id="KW-1185">Reference proteome</keyword>
<accession>A0ABV0Y7Y7</accession>
<dbReference type="Proteomes" id="UP001469553">
    <property type="component" value="Unassembled WGS sequence"/>
</dbReference>
<proteinExistence type="predicted"/>
<evidence type="ECO:0000313" key="1">
    <source>
        <dbReference type="EMBL" id="MEQ2289898.1"/>
    </source>
</evidence>
<protein>
    <submittedName>
        <fullName evidence="1">Uncharacterized protein</fullName>
    </submittedName>
</protein>
<organism evidence="1 2">
    <name type="scientific">Ameca splendens</name>
    <dbReference type="NCBI Taxonomy" id="208324"/>
    <lineage>
        <taxon>Eukaryota</taxon>
        <taxon>Metazoa</taxon>
        <taxon>Chordata</taxon>
        <taxon>Craniata</taxon>
        <taxon>Vertebrata</taxon>
        <taxon>Euteleostomi</taxon>
        <taxon>Actinopterygii</taxon>
        <taxon>Neopterygii</taxon>
        <taxon>Teleostei</taxon>
        <taxon>Neoteleostei</taxon>
        <taxon>Acanthomorphata</taxon>
        <taxon>Ovalentaria</taxon>
        <taxon>Atherinomorphae</taxon>
        <taxon>Cyprinodontiformes</taxon>
        <taxon>Goodeidae</taxon>
        <taxon>Ameca</taxon>
    </lineage>
</organism>
<sequence length="132" mass="15142">MSHFPSCYGATGTYLFQDTYLYTHTYTCAYQLMPVQNGVFVHLSPPLSSQPGRCVEGFTLVLELWLSYTIIGKRNLAGQPIQSWVEVTLIKCNKFDRLCNSRNFDNLITVSCSTHLSTELGESVWEWLYDHF</sequence>
<name>A0ABV0Y7Y7_9TELE</name>
<evidence type="ECO:0000313" key="2">
    <source>
        <dbReference type="Proteomes" id="UP001469553"/>
    </source>
</evidence>
<reference evidence="1 2" key="1">
    <citation type="submission" date="2021-06" db="EMBL/GenBank/DDBJ databases">
        <authorList>
            <person name="Palmer J.M."/>
        </authorList>
    </citation>
    <scope>NUCLEOTIDE SEQUENCE [LARGE SCALE GENOMIC DNA]</scope>
    <source>
        <strain evidence="1 2">AS_MEX2019</strain>
        <tissue evidence="1">Muscle</tissue>
    </source>
</reference>
<gene>
    <name evidence="1" type="ORF">AMECASPLE_037940</name>
</gene>
<dbReference type="EMBL" id="JAHRIP010025504">
    <property type="protein sequence ID" value="MEQ2289898.1"/>
    <property type="molecule type" value="Genomic_DNA"/>
</dbReference>
<comment type="caution">
    <text evidence="1">The sequence shown here is derived from an EMBL/GenBank/DDBJ whole genome shotgun (WGS) entry which is preliminary data.</text>
</comment>